<keyword evidence="1" id="KW-0677">Repeat</keyword>
<feature type="domain" description="K Homology" evidence="3">
    <location>
        <begin position="163"/>
        <end position="236"/>
    </location>
</feature>
<name>A0AAF0WW43_DAUCS</name>
<dbReference type="SUPFAM" id="SSF54791">
    <property type="entry name" value="Eukaryotic type KH-domain (KH-domain type I)"/>
    <property type="match status" value="3"/>
</dbReference>
<dbReference type="InterPro" id="IPR004087">
    <property type="entry name" value="KH_dom"/>
</dbReference>
<evidence type="ECO:0000256" key="2">
    <source>
        <dbReference type="PROSITE-ProRule" id="PRU00117"/>
    </source>
</evidence>
<evidence type="ECO:0000313" key="5">
    <source>
        <dbReference type="Proteomes" id="UP000077755"/>
    </source>
</evidence>
<dbReference type="InterPro" id="IPR004088">
    <property type="entry name" value="KH_dom_type_1"/>
</dbReference>
<protein>
    <recommendedName>
        <fullName evidence="3">K Homology domain-containing protein</fullName>
    </recommendedName>
</protein>
<dbReference type="CDD" id="cd22459">
    <property type="entry name" value="KH-I_PEPPER_rpt1_like"/>
    <property type="match status" value="2"/>
</dbReference>
<dbReference type="Proteomes" id="UP000077755">
    <property type="component" value="Chromosome 4"/>
</dbReference>
<evidence type="ECO:0000313" key="4">
    <source>
        <dbReference type="EMBL" id="WOG96897.1"/>
    </source>
</evidence>
<dbReference type="GO" id="GO:0003723">
    <property type="term" value="F:RNA binding"/>
    <property type="evidence" value="ECO:0007669"/>
    <property type="project" value="UniProtKB-UniRule"/>
</dbReference>
<organism evidence="4 5">
    <name type="scientific">Daucus carota subsp. sativus</name>
    <name type="common">Carrot</name>
    <dbReference type="NCBI Taxonomy" id="79200"/>
    <lineage>
        <taxon>Eukaryota</taxon>
        <taxon>Viridiplantae</taxon>
        <taxon>Streptophyta</taxon>
        <taxon>Embryophyta</taxon>
        <taxon>Tracheophyta</taxon>
        <taxon>Spermatophyta</taxon>
        <taxon>Magnoliopsida</taxon>
        <taxon>eudicotyledons</taxon>
        <taxon>Gunneridae</taxon>
        <taxon>Pentapetalae</taxon>
        <taxon>asterids</taxon>
        <taxon>campanulids</taxon>
        <taxon>Apiales</taxon>
        <taxon>Apiaceae</taxon>
        <taxon>Apioideae</taxon>
        <taxon>Scandiceae</taxon>
        <taxon>Daucinae</taxon>
        <taxon>Daucus</taxon>
        <taxon>Daucus sect. Daucus</taxon>
    </lineage>
</organism>
<feature type="domain" description="K Homology" evidence="3">
    <location>
        <begin position="1"/>
        <end position="63"/>
    </location>
</feature>
<dbReference type="EMBL" id="CP093346">
    <property type="protein sequence ID" value="WOG96897.1"/>
    <property type="molecule type" value="Genomic_DNA"/>
</dbReference>
<dbReference type="SMART" id="SM00322">
    <property type="entry name" value="KH"/>
    <property type="match status" value="3"/>
</dbReference>
<dbReference type="Pfam" id="PF00013">
    <property type="entry name" value="KH_1"/>
    <property type="match status" value="3"/>
</dbReference>
<accession>A0AAF0WW43</accession>
<keyword evidence="5" id="KW-1185">Reference proteome</keyword>
<reference evidence="4" key="2">
    <citation type="submission" date="2022-03" db="EMBL/GenBank/DDBJ databases">
        <title>Draft title - Genomic analysis of global carrot germplasm unveils the trajectory of domestication and the origin of high carotenoid orange carrot.</title>
        <authorList>
            <person name="Iorizzo M."/>
            <person name="Ellison S."/>
            <person name="Senalik D."/>
            <person name="Macko-Podgorni A."/>
            <person name="Grzebelus D."/>
            <person name="Bostan H."/>
            <person name="Rolling W."/>
            <person name="Curaba J."/>
            <person name="Simon P."/>
        </authorList>
    </citation>
    <scope>NUCLEOTIDE SEQUENCE</scope>
    <source>
        <tissue evidence="4">Leaf</tissue>
    </source>
</reference>
<evidence type="ECO:0000256" key="1">
    <source>
        <dbReference type="ARBA" id="ARBA00022737"/>
    </source>
</evidence>
<dbReference type="InterPro" id="IPR036612">
    <property type="entry name" value="KH_dom_type_1_sf"/>
</dbReference>
<dbReference type="Gene3D" id="3.30.310.210">
    <property type="match status" value="2"/>
</dbReference>
<proteinExistence type="predicted"/>
<dbReference type="PROSITE" id="PS50084">
    <property type="entry name" value="KH_TYPE_1"/>
    <property type="match status" value="3"/>
</dbReference>
<gene>
    <name evidence="4" type="ORF">DCAR_0416235</name>
</gene>
<evidence type="ECO:0000259" key="3">
    <source>
        <dbReference type="SMART" id="SM00322"/>
    </source>
</evidence>
<dbReference type="PANTHER" id="PTHR10288">
    <property type="entry name" value="KH DOMAIN CONTAINING RNA BINDING PROTEIN"/>
    <property type="match status" value="1"/>
</dbReference>
<sequence length="288" mass="30051">MKVGSIIGKKGETVKKLCVETGARVNVLPGLVTCPHRVVVISGKEDPDAALSPAMVAVMRLSKQVIGLPEGDEDDIKSSGAAAVNCCVRLLVPSGQAFSLIGRQGARIRPMQEASGSAIRVLSSGMFCFGDYVGSKEASGAAIQVFSRDEVPACNIDSDGWPGCNVYRLIVPLMKVGSIIGKKGETVKKLCVETGARVNVLPGLVTCPHRVVVISGKEDPDAALSPAMVAVMRLSKQVIGLPEGDEDDIKSSGAAAVNCCVRLLVPSIIRSRCCELLCAFIGAFGTSL</sequence>
<feature type="domain" description="K Homology" evidence="3">
    <location>
        <begin position="84"/>
        <end position="150"/>
    </location>
</feature>
<dbReference type="AlphaFoldDB" id="A0AAF0WW43"/>
<reference evidence="4" key="1">
    <citation type="journal article" date="2016" name="Nat. Genet.">
        <title>A high-quality carrot genome assembly provides new insights into carotenoid accumulation and asterid genome evolution.</title>
        <authorList>
            <person name="Iorizzo M."/>
            <person name="Ellison S."/>
            <person name="Senalik D."/>
            <person name="Zeng P."/>
            <person name="Satapoomin P."/>
            <person name="Huang J."/>
            <person name="Bowman M."/>
            <person name="Iovene M."/>
            <person name="Sanseverino W."/>
            <person name="Cavagnaro P."/>
            <person name="Yildiz M."/>
            <person name="Macko-Podgorni A."/>
            <person name="Moranska E."/>
            <person name="Grzebelus E."/>
            <person name="Grzebelus D."/>
            <person name="Ashrafi H."/>
            <person name="Zheng Z."/>
            <person name="Cheng S."/>
            <person name="Spooner D."/>
            <person name="Van Deynze A."/>
            <person name="Simon P."/>
        </authorList>
    </citation>
    <scope>NUCLEOTIDE SEQUENCE</scope>
    <source>
        <tissue evidence="4">Leaf</tissue>
    </source>
</reference>
<keyword evidence="2" id="KW-0694">RNA-binding</keyword>